<keyword evidence="3" id="KW-1185">Reference proteome</keyword>
<dbReference type="SUPFAM" id="SSF53756">
    <property type="entry name" value="UDP-Glycosyltransferase/glycogen phosphorylase"/>
    <property type="match status" value="1"/>
</dbReference>
<feature type="domain" description="Glycosyl transferase family 1" evidence="1">
    <location>
        <begin position="152"/>
        <end position="304"/>
    </location>
</feature>
<evidence type="ECO:0000313" key="3">
    <source>
        <dbReference type="Proteomes" id="UP001595444"/>
    </source>
</evidence>
<organism evidence="2 3">
    <name type="scientific">Kordiimonas pumila</name>
    <dbReference type="NCBI Taxonomy" id="2161677"/>
    <lineage>
        <taxon>Bacteria</taxon>
        <taxon>Pseudomonadati</taxon>
        <taxon>Pseudomonadota</taxon>
        <taxon>Alphaproteobacteria</taxon>
        <taxon>Kordiimonadales</taxon>
        <taxon>Kordiimonadaceae</taxon>
        <taxon>Kordiimonas</taxon>
    </lineage>
</organism>
<protein>
    <submittedName>
        <fullName evidence="2">Glycosyltransferase</fullName>
        <ecNumber evidence="2">2.4.-.-</ecNumber>
    </submittedName>
</protein>
<proteinExistence type="predicted"/>
<keyword evidence="2" id="KW-0808">Transferase</keyword>
<accession>A0ABV7D7H7</accession>
<dbReference type="Pfam" id="PF00534">
    <property type="entry name" value="Glycos_transf_1"/>
    <property type="match status" value="1"/>
</dbReference>
<dbReference type="InterPro" id="IPR001296">
    <property type="entry name" value="Glyco_trans_1"/>
</dbReference>
<dbReference type="GO" id="GO:0016757">
    <property type="term" value="F:glycosyltransferase activity"/>
    <property type="evidence" value="ECO:0007669"/>
    <property type="project" value="UniProtKB-KW"/>
</dbReference>
<gene>
    <name evidence="2" type="ORF">ACFOKA_14660</name>
</gene>
<dbReference type="Proteomes" id="UP001595444">
    <property type="component" value="Unassembled WGS sequence"/>
</dbReference>
<name>A0ABV7D7H7_9PROT</name>
<keyword evidence="2" id="KW-0328">Glycosyltransferase</keyword>
<comment type="caution">
    <text evidence="2">The sequence shown here is derived from an EMBL/GenBank/DDBJ whole genome shotgun (WGS) entry which is preliminary data.</text>
</comment>
<dbReference type="Gene3D" id="3.40.50.2000">
    <property type="entry name" value="Glycogen Phosphorylase B"/>
    <property type="match status" value="1"/>
</dbReference>
<evidence type="ECO:0000313" key="2">
    <source>
        <dbReference type="EMBL" id="MFC3053153.1"/>
    </source>
</evidence>
<dbReference type="RefSeq" id="WP_194213025.1">
    <property type="nucleotide sequence ID" value="NZ_CP061205.1"/>
</dbReference>
<dbReference type="EMBL" id="JBHRSL010000010">
    <property type="protein sequence ID" value="MFC3053153.1"/>
    <property type="molecule type" value="Genomic_DNA"/>
</dbReference>
<reference evidence="3" key="1">
    <citation type="journal article" date="2019" name="Int. J. Syst. Evol. Microbiol.">
        <title>The Global Catalogue of Microorganisms (GCM) 10K type strain sequencing project: providing services to taxonomists for standard genome sequencing and annotation.</title>
        <authorList>
            <consortium name="The Broad Institute Genomics Platform"/>
            <consortium name="The Broad Institute Genome Sequencing Center for Infectious Disease"/>
            <person name="Wu L."/>
            <person name="Ma J."/>
        </authorList>
    </citation>
    <scope>NUCLEOTIDE SEQUENCE [LARGE SCALE GENOMIC DNA]</scope>
    <source>
        <strain evidence="3">KCTC 62164</strain>
    </source>
</reference>
<sequence length="346" mass="39555">MASYPNASVHISFCAFATSFMNVRVQHPIAAMRMLGASIALQEKKFAFIEGLPSDEPKVLILQRGFLTKDGWPKAVKQAIERDYLFIVEYDDYPENPFNAAKRANSLDWERFSMCHAVQCSTKPLYDAFTPHNPEVALFENHLFQMPAPITRTDTEIRVFFGALNRKDAWAPLIKSFNKVLAKYPQLRAVILHDEEFFAALNTKNKVFKPACDYNTYLKLLHSCDISLQPLDNSVFNRYKSDIKFVEAGAGGLAVVASPTVYADTIEDSITGLIAHTSKDWERALAKLAQDAEYRKTLGQNAKNYILSERLLIKHAHKRLDWYRDLWARRDALNARLFELYPQLKP</sequence>
<evidence type="ECO:0000259" key="1">
    <source>
        <dbReference type="Pfam" id="PF00534"/>
    </source>
</evidence>
<dbReference type="EC" id="2.4.-.-" evidence="2"/>